<dbReference type="GO" id="GO:0006986">
    <property type="term" value="P:response to unfolded protein"/>
    <property type="evidence" value="ECO:0007669"/>
    <property type="project" value="UniProtKB-KW"/>
</dbReference>
<accession>A0A5F9D5Q3</accession>
<dbReference type="AlphaFoldDB" id="A0A5F9D5Q3"/>
<evidence type="ECO:0000256" key="7">
    <source>
        <dbReference type="ARBA" id="ARBA00037157"/>
    </source>
</evidence>
<comment type="similarity">
    <text evidence="1 9">Belongs to the RAMP4 family.</text>
</comment>
<organism evidence="10 11">
    <name type="scientific">Oryctolagus cuniculus</name>
    <name type="common">Rabbit</name>
    <dbReference type="NCBI Taxonomy" id="9986"/>
    <lineage>
        <taxon>Eukaryota</taxon>
        <taxon>Metazoa</taxon>
        <taxon>Chordata</taxon>
        <taxon>Craniata</taxon>
        <taxon>Vertebrata</taxon>
        <taxon>Euteleostomi</taxon>
        <taxon>Mammalia</taxon>
        <taxon>Eutheria</taxon>
        <taxon>Euarchontoglires</taxon>
        <taxon>Glires</taxon>
        <taxon>Lagomorpha</taxon>
        <taxon>Leporidae</taxon>
        <taxon>Oryctolagus</taxon>
    </lineage>
</organism>
<evidence type="ECO:0000256" key="2">
    <source>
        <dbReference type="ARBA" id="ARBA00022692"/>
    </source>
</evidence>
<keyword evidence="6" id="KW-0834">Unfolded protein response</keyword>
<dbReference type="InterPro" id="IPR010580">
    <property type="entry name" value="ER_stress-assoc"/>
</dbReference>
<dbReference type="GO" id="GO:0005789">
    <property type="term" value="C:endoplasmic reticulum membrane"/>
    <property type="evidence" value="ECO:0007669"/>
    <property type="project" value="UniProtKB-SubCell"/>
</dbReference>
<evidence type="ECO:0000256" key="8">
    <source>
        <dbReference type="ARBA" id="ARBA00038831"/>
    </source>
</evidence>
<evidence type="ECO:0000256" key="9">
    <source>
        <dbReference type="RuleBase" id="RU364120"/>
    </source>
</evidence>
<dbReference type="Bgee" id="ENSOCUG00000032563">
    <property type="expression patterns" value="Expressed in testis and 2 other cell types or tissues"/>
</dbReference>
<reference evidence="10" key="3">
    <citation type="submission" date="2025-09" db="UniProtKB">
        <authorList>
            <consortium name="Ensembl"/>
        </authorList>
    </citation>
    <scope>IDENTIFICATION</scope>
    <source>
        <strain evidence="10">Thorbecke</strain>
    </source>
</reference>
<evidence type="ECO:0000256" key="4">
    <source>
        <dbReference type="ARBA" id="ARBA00022989"/>
    </source>
</evidence>
<proteinExistence type="inferred from homology"/>
<dbReference type="InParanoid" id="A0A5F9D5Q3"/>
<dbReference type="Pfam" id="PF06624">
    <property type="entry name" value="RAMP4"/>
    <property type="match status" value="1"/>
</dbReference>
<comment type="function">
    <text evidence="7">Interacts with target proteins during their translocation into the lumen of the endoplasmic reticulum. Protects unfolded target proteins against degradation during ER stress. May facilitate glycosylation of target proteins after termination of ER stress. May modulate the use of N-glycosylation sites on target proteins.</text>
</comment>
<reference evidence="10" key="2">
    <citation type="submission" date="2025-08" db="UniProtKB">
        <authorList>
            <consortium name="Ensembl"/>
        </authorList>
    </citation>
    <scope>IDENTIFICATION</scope>
    <source>
        <strain evidence="10">Thorbecke</strain>
    </source>
</reference>
<comment type="subcellular location">
    <subcellularLocation>
        <location evidence="9">Membrane</location>
        <topology evidence="9">Single-pass membrane protein</topology>
    </subcellularLocation>
    <subcellularLocation>
        <location evidence="9">Endoplasmic reticulum membrane</location>
        <topology evidence="9">Single-pass membrane protein</topology>
    </subcellularLocation>
</comment>
<sequence length="63" mass="6982">MKTVHGKWIPMVKEKHSKNVIRGSSFAKTSKNELKEKESVGLVIGALHFLVCCCATLQIIQVS</sequence>
<keyword evidence="4 9" id="KW-1133">Transmembrane helix</keyword>
<evidence type="ECO:0000256" key="3">
    <source>
        <dbReference type="ARBA" id="ARBA00022824"/>
    </source>
</evidence>
<evidence type="ECO:0000256" key="6">
    <source>
        <dbReference type="ARBA" id="ARBA00023230"/>
    </source>
</evidence>
<reference evidence="10 11" key="1">
    <citation type="journal article" date="2011" name="Nature">
        <title>A high-resolution map of human evolutionary constraint using 29 mammals.</title>
        <authorList>
            <person name="Lindblad-Toh K."/>
            <person name="Garber M."/>
            <person name="Zuk O."/>
            <person name="Lin M.F."/>
            <person name="Parker B.J."/>
            <person name="Washietl S."/>
            <person name="Kheradpour P."/>
            <person name="Ernst J."/>
            <person name="Jordan G."/>
            <person name="Mauceli E."/>
            <person name="Ward L.D."/>
            <person name="Lowe C.B."/>
            <person name="Holloway A.K."/>
            <person name="Clamp M."/>
            <person name="Gnerre S."/>
            <person name="Alfoldi J."/>
            <person name="Beal K."/>
            <person name="Chang J."/>
            <person name="Clawson H."/>
            <person name="Cuff J."/>
            <person name="Di Palma F."/>
            <person name="Fitzgerald S."/>
            <person name="Flicek P."/>
            <person name="Guttman M."/>
            <person name="Hubisz M.J."/>
            <person name="Jaffe D.B."/>
            <person name="Jungreis I."/>
            <person name="Kent W.J."/>
            <person name="Kostka D."/>
            <person name="Lara M."/>
            <person name="Martins A.L."/>
            <person name="Massingham T."/>
            <person name="Moltke I."/>
            <person name="Raney B.J."/>
            <person name="Rasmussen M.D."/>
            <person name="Robinson J."/>
            <person name="Stark A."/>
            <person name="Vilella A.J."/>
            <person name="Wen J."/>
            <person name="Xie X."/>
            <person name="Zody M.C."/>
            <person name="Baldwin J."/>
            <person name="Bloom T."/>
            <person name="Chin C.W."/>
            <person name="Heiman D."/>
            <person name="Nicol R."/>
            <person name="Nusbaum C."/>
            <person name="Young S."/>
            <person name="Wilkinson J."/>
            <person name="Worley K.C."/>
            <person name="Kovar C.L."/>
            <person name="Muzny D.M."/>
            <person name="Gibbs R.A."/>
            <person name="Cree A."/>
            <person name="Dihn H.H."/>
            <person name="Fowler G."/>
            <person name="Jhangiani S."/>
            <person name="Joshi V."/>
            <person name="Lee S."/>
            <person name="Lewis L.R."/>
            <person name="Nazareth L.V."/>
            <person name="Okwuonu G."/>
            <person name="Santibanez J."/>
            <person name="Warren W.C."/>
            <person name="Mardis E.R."/>
            <person name="Weinstock G.M."/>
            <person name="Wilson R.K."/>
            <person name="Delehaunty K."/>
            <person name="Dooling D."/>
            <person name="Fronik C."/>
            <person name="Fulton L."/>
            <person name="Fulton B."/>
            <person name="Graves T."/>
            <person name="Minx P."/>
            <person name="Sodergren E."/>
            <person name="Birney E."/>
            <person name="Margulies E.H."/>
            <person name="Herrero J."/>
            <person name="Green E.D."/>
            <person name="Haussler D."/>
            <person name="Siepel A."/>
            <person name="Goldman N."/>
            <person name="Pollard K.S."/>
            <person name="Pedersen J.S."/>
            <person name="Lander E.S."/>
            <person name="Kellis M."/>
        </authorList>
    </citation>
    <scope>NUCLEOTIDE SEQUENCE [LARGE SCALE GENOMIC DNA]</scope>
    <source>
        <strain evidence="11">Thorbecke</strain>
    </source>
</reference>
<comment type="subunit">
    <text evidence="8">Interacts with SEC61B, SEC61A1 and the SEC61 complex. Interacts with CANX.</text>
</comment>
<feature type="transmembrane region" description="Helical" evidence="9">
    <location>
        <begin position="40"/>
        <end position="60"/>
    </location>
</feature>
<keyword evidence="3 9" id="KW-0256">Endoplasmic reticulum</keyword>
<dbReference type="Proteomes" id="UP000001811">
    <property type="component" value="Unplaced"/>
</dbReference>
<evidence type="ECO:0000313" key="11">
    <source>
        <dbReference type="Proteomes" id="UP000001811"/>
    </source>
</evidence>
<keyword evidence="5 9" id="KW-0472">Membrane</keyword>
<keyword evidence="2 9" id="KW-0812">Transmembrane</keyword>
<dbReference type="Ensembl" id="ENSOCUT00000046495.1">
    <property type="protein sequence ID" value="ENSOCUP00000041050.1"/>
    <property type="gene ID" value="ENSOCUG00000032563.1"/>
</dbReference>
<evidence type="ECO:0000256" key="1">
    <source>
        <dbReference type="ARBA" id="ARBA00005500"/>
    </source>
</evidence>
<evidence type="ECO:0000256" key="5">
    <source>
        <dbReference type="ARBA" id="ARBA00023136"/>
    </source>
</evidence>
<comment type="function">
    <text evidence="9">Interacts with target proteins during translocation into the lumen of the endoplasmic reticulum. Protects unfolded target proteins against degradation and facilitate correct glycosylation.</text>
</comment>
<keyword evidence="11" id="KW-1185">Reference proteome</keyword>
<name>A0A5F9D5Q3_RABIT</name>
<protein>
    <recommendedName>
        <fullName evidence="9">Stress-associated endoplasmic reticulum protein</fullName>
    </recommendedName>
</protein>
<evidence type="ECO:0000313" key="10">
    <source>
        <dbReference type="Ensembl" id="ENSOCUP00000041050.1"/>
    </source>
</evidence>